<accession>A0A9W6LAB3</accession>
<name>A0A9W6LAB3_9BACT</name>
<dbReference type="SUPFAM" id="SSF53681">
    <property type="entry name" value="Aspartate/glutamate racemase"/>
    <property type="match status" value="1"/>
</dbReference>
<reference evidence="1" key="1">
    <citation type="submission" date="2022-12" db="EMBL/GenBank/DDBJ databases">
        <title>Reference genome sequencing for broad-spectrum identification of bacterial and archaeal isolates by mass spectrometry.</title>
        <authorList>
            <person name="Sekiguchi Y."/>
            <person name="Tourlousse D.M."/>
        </authorList>
    </citation>
    <scope>NUCLEOTIDE SEQUENCE</scope>
    <source>
        <strain evidence="1">ASRB1</strain>
    </source>
</reference>
<keyword evidence="2" id="KW-1185">Reference proteome</keyword>
<dbReference type="Gene3D" id="3.40.50.1860">
    <property type="match status" value="1"/>
</dbReference>
<dbReference type="GO" id="GO:0016855">
    <property type="term" value="F:racemase and epimerase activity, acting on amino acids and derivatives"/>
    <property type="evidence" value="ECO:0007669"/>
    <property type="project" value="InterPro"/>
</dbReference>
<protein>
    <recommendedName>
        <fullName evidence="3">Aspartate racemase</fullName>
    </recommendedName>
</protein>
<gene>
    <name evidence="1" type="ORF">DAMNIGENAA_33730</name>
</gene>
<dbReference type="InterPro" id="IPR001920">
    <property type="entry name" value="Asp/Glu_race"/>
</dbReference>
<evidence type="ECO:0008006" key="3">
    <source>
        <dbReference type="Google" id="ProtNLM"/>
    </source>
</evidence>
<dbReference type="Proteomes" id="UP001144372">
    <property type="component" value="Unassembled WGS sequence"/>
</dbReference>
<proteinExistence type="predicted"/>
<dbReference type="AlphaFoldDB" id="A0A9W6LAB3"/>
<comment type="caution">
    <text evidence="1">The sequence shown here is derived from an EMBL/GenBank/DDBJ whole genome shotgun (WGS) entry which is preliminary data.</text>
</comment>
<organism evidence="1 2">
    <name type="scientific">Desulforhabdus amnigena</name>
    <dbReference type="NCBI Taxonomy" id="40218"/>
    <lineage>
        <taxon>Bacteria</taxon>
        <taxon>Pseudomonadati</taxon>
        <taxon>Thermodesulfobacteriota</taxon>
        <taxon>Syntrophobacteria</taxon>
        <taxon>Syntrophobacterales</taxon>
        <taxon>Syntrophobacteraceae</taxon>
        <taxon>Desulforhabdus</taxon>
    </lineage>
</organism>
<evidence type="ECO:0000313" key="1">
    <source>
        <dbReference type="EMBL" id="GLI35940.1"/>
    </source>
</evidence>
<evidence type="ECO:0000313" key="2">
    <source>
        <dbReference type="Proteomes" id="UP001144372"/>
    </source>
</evidence>
<dbReference type="EMBL" id="BSDR01000001">
    <property type="protein sequence ID" value="GLI35940.1"/>
    <property type="molecule type" value="Genomic_DNA"/>
</dbReference>
<sequence>MLEGKKNSTKPFENSLCATGESQRTGIVSCLSVVPAGREVQKQQPTLQGGGQADFEEWDVIDELIVRGAQGIILGCTEIPMPIGGEDSSVPLFDTTKDRKL</sequence>